<reference evidence="1 2" key="1">
    <citation type="journal article" date="2022" name="bioRxiv">
        <title>An ancient truncated duplication of the anti-Mullerian hormone receptor type 2 gene is a potential conserved master sex determinant in the Pangasiidae catfish family.</title>
        <authorList>
            <person name="Wen M."/>
            <person name="Pan Q."/>
            <person name="Jouanno E."/>
            <person name="Montfort J."/>
            <person name="Zahm M."/>
            <person name="Cabau C."/>
            <person name="Klopp C."/>
            <person name="Iampietro C."/>
            <person name="Roques C."/>
            <person name="Bouchez O."/>
            <person name="Castinel A."/>
            <person name="Donnadieu C."/>
            <person name="Parrinello H."/>
            <person name="Poncet C."/>
            <person name="Belmonte E."/>
            <person name="Gautier V."/>
            <person name="Avarre J.-C."/>
            <person name="Dugue R."/>
            <person name="Gustiano R."/>
            <person name="Ha T.T.T."/>
            <person name="Campet M."/>
            <person name="Sriphairoj K."/>
            <person name="Ribolli J."/>
            <person name="de Almeida F.L."/>
            <person name="Desvignes T."/>
            <person name="Postlethwait J.H."/>
            <person name="Bucao C.F."/>
            <person name="Robinson-Rechavi M."/>
            <person name="Bobe J."/>
            <person name="Herpin A."/>
            <person name="Guiguen Y."/>
        </authorList>
    </citation>
    <scope>NUCLEOTIDE SEQUENCE [LARGE SCALE GENOMIC DNA]</scope>
    <source>
        <strain evidence="1">YG-Dec2019</strain>
    </source>
</reference>
<evidence type="ECO:0000313" key="1">
    <source>
        <dbReference type="EMBL" id="MCI4382359.1"/>
    </source>
</evidence>
<comment type="caution">
    <text evidence="1">The sequence shown here is derived from an EMBL/GenBank/DDBJ whole genome shotgun (WGS) entry which is preliminary data.</text>
</comment>
<gene>
    <name evidence="1" type="ORF">PGIGA_G00014010</name>
</gene>
<sequence length="103" mass="10991">MLIINKVAAESTPRRGTEDMFALRLGLRVAAGIQTAGRSINTHAFVKSASNKHSGAERSISGVHAVHLLEQREGERERISKVSGTAVQQVAVSSPSSMVPIRS</sequence>
<dbReference type="Proteomes" id="UP000829447">
    <property type="component" value="Linkage Group LG10"/>
</dbReference>
<name>A0ACC5WTC8_PANGG</name>
<organism evidence="1 2">
    <name type="scientific">Pangasianodon gigas</name>
    <name type="common">Mekong giant catfish</name>
    <name type="synonym">Pangasius gigas</name>
    <dbReference type="NCBI Taxonomy" id="30993"/>
    <lineage>
        <taxon>Eukaryota</taxon>
        <taxon>Metazoa</taxon>
        <taxon>Chordata</taxon>
        <taxon>Craniata</taxon>
        <taxon>Vertebrata</taxon>
        <taxon>Euteleostomi</taxon>
        <taxon>Actinopterygii</taxon>
        <taxon>Neopterygii</taxon>
        <taxon>Teleostei</taxon>
        <taxon>Ostariophysi</taxon>
        <taxon>Siluriformes</taxon>
        <taxon>Pangasiidae</taxon>
        <taxon>Pangasianodon</taxon>
    </lineage>
</organism>
<evidence type="ECO:0000313" key="2">
    <source>
        <dbReference type="Proteomes" id="UP000829447"/>
    </source>
</evidence>
<dbReference type="EMBL" id="CM040463">
    <property type="protein sequence ID" value="MCI4382359.1"/>
    <property type="molecule type" value="Genomic_DNA"/>
</dbReference>
<protein>
    <submittedName>
        <fullName evidence="1">Uncharacterized protein</fullName>
    </submittedName>
</protein>
<accession>A0ACC5WTC8</accession>
<proteinExistence type="predicted"/>
<keyword evidence="2" id="KW-1185">Reference proteome</keyword>